<keyword evidence="7" id="KW-1185">Reference proteome</keyword>
<dbReference type="Pfam" id="PF25954">
    <property type="entry name" value="Beta-barrel_RND_2"/>
    <property type="match status" value="1"/>
</dbReference>
<dbReference type="NCBIfam" id="TIGR01730">
    <property type="entry name" value="RND_mfp"/>
    <property type="match status" value="1"/>
</dbReference>
<dbReference type="Gene3D" id="2.40.30.170">
    <property type="match status" value="1"/>
</dbReference>
<feature type="domain" description="CusB-like beta-barrel" evidence="4">
    <location>
        <begin position="197"/>
        <end position="267"/>
    </location>
</feature>
<evidence type="ECO:0000313" key="7">
    <source>
        <dbReference type="Proteomes" id="UP000682739"/>
    </source>
</evidence>
<dbReference type="Pfam" id="PF25989">
    <property type="entry name" value="YknX_C"/>
    <property type="match status" value="1"/>
</dbReference>
<feature type="coiled-coil region" evidence="2">
    <location>
        <begin position="97"/>
        <end position="141"/>
    </location>
</feature>
<protein>
    <submittedName>
        <fullName evidence="6">Efflux RND transporter periplasmic adaptor subunit</fullName>
    </submittedName>
</protein>
<name>A0A975DEF7_9GAMM</name>
<keyword evidence="2" id="KW-0175">Coiled coil</keyword>
<dbReference type="InterPro" id="IPR058792">
    <property type="entry name" value="Beta-barrel_RND_2"/>
</dbReference>
<proteinExistence type="inferred from homology"/>
<dbReference type="InterPro" id="IPR006143">
    <property type="entry name" value="RND_pump_MFP"/>
</dbReference>
<dbReference type="GO" id="GO:0015562">
    <property type="term" value="F:efflux transmembrane transporter activity"/>
    <property type="evidence" value="ECO:0007669"/>
    <property type="project" value="TreeGrafter"/>
</dbReference>
<dbReference type="GO" id="GO:1990281">
    <property type="term" value="C:efflux pump complex"/>
    <property type="evidence" value="ECO:0007669"/>
    <property type="project" value="TreeGrafter"/>
</dbReference>
<dbReference type="SUPFAM" id="SSF111369">
    <property type="entry name" value="HlyD-like secretion proteins"/>
    <property type="match status" value="1"/>
</dbReference>
<evidence type="ECO:0000259" key="4">
    <source>
        <dbReference type="Pfam" id="PF25954"/>
    </source>
</evidence>
<reference evidence="6" key="1">
    <citation type="submission" date="2021-03" db="EMBL/GenBank/DDBJ databases">
        <title>Description of Psychrosphaera ytuae sp. nov. isolated from deep sea sediment of South China Sea.</title>
        <authorList>
            <person name="Zhang J."/>
            <person name="Xu X.-D."/>
        </authorList>
    </citation>
    <scope>NUCLEOTIDE SEQUENCE</scope>
    <source>
        <strain evidence="6">MTZ26</strain>
    </source>
</reference>
<dbReference type="PANTHER" id="PTHR30469">
    <property type="entry name" value="MULTIDRUG RESISTANCE PROTEIN MDTA"/>
    <property type="match status" value="1"/>
</dbReference>
<evidence type="ECO:0000259" key="5">
    <source>
        <dbReference type="Pfam" id="PF25989"/>
    </source>
</evidence>
<sequence>MFRNPLFWIVLLLSGMLAFVFWPQEAQQGGRGFGGAPLVEVKAVERQTFNDEVAALGNAQANESIELKAEQTVRVTDVHFDDGEKVEQGTLLVTLRHDQEKALIAELDATLKEQRRQLTRLRNLEKQSATAASAIEQQQSLLDATEAKRKVAIANYQEKFIKAPFSGLLGLREISPGQLVTTNTTITTLDDISKIKVEFQLPEKYLNKVKVGQRVNAKHIAFNTPFIGQVDSIGSRIDQTSRAFTVRALFDNAQGALRPGMLLQLALVFESNKALVIPESAIVPINNDHFVYVLNADDTVSRVKVEIGKRKPGIAEVLSGLEAGTKVVHKGVLKIRDGAQVKVAGDNKKANPTTKKPAANIQKNNKDNGEG</sequence>
<evidence type="ECO:0000256" key="2">
    <source>
        <dbReference type="SAM" id="Coils"/>
    </source>
</evidence>
<dbReference type="KEGG" id="psym:J1N51_05290"/>
<organism evidence="6 7">
    <name type="scientific">Psychrosphaera ytuae</name>
    <dbReference type="NCBI Taxonomy" id="2820710"/>
    <lineage>
        <taxon>Bacteria</taxon>
        <taxon>Pseudomonadati</taxon>
        <taxon>Pseudomonadota</taxon>
        <taxon>Gammaproteobacteria</taxon>
        <taxon>Alteromonadales</taxon>
        <taxon>Pseudoalteromonadaceae</taxon>
        <taxon>Psychrosphaera</taxon>
    </lineage>
</organism>
<comment type="similarity">
    <text evidence="1">Belongs to the membrane fusion protein (MFP) (TC 8.A.1) family.</text>
</comment>
<dbReference type="Proteomes" id="UP000682739">
    <property type="component" value="Chromosome"/>
</dbReference>
<feature type="domain" description="YknX-like C-terminal permuted SH3-like" evidence="5">
    <location>
        <begin position="274"/>
        <end position="343"/>
    </location>
</feature>
<dbReference type="PANTHER" id="PTHR30469:SF16">
    <property type="entry name" value="HAE1 FAMILY EFFLUX PUMP MFP COMPONENT"/>
    <property type="match status" value="1"/>
</dbReference>
<accession>A0A975DEF7</accession>
<dbReference type="Gene3D" id="1.10.287.470">
    <property type="entry name" value="Helix hairpin bin"/>
    <property type="match status" value="1"/>
</dbReference>
<evidence type="ECO:0000313" key="6">
    <source>
        <dbReference type="EMBL" id="QTH64871.1"/>
    </source>
</evidence>
<dbReference type="Gene3D" id="2.40.50.100">
    <property type="match status" value="1"/>
</dbReference>
<evidence type="ECO:0000256" key="3">
    <source>
        <dbReference type="SAM" id="MobiDB-lite"/>
    </source>
</evidence>
<dbReference type="AlphaFoldDB" id="A0A975DEF7"/>
<dbReference type="FunFam" id="2.40.30.170:FF:000010">
    <property type="entry name" value="Efflux RND transporter periplasmic adaptor subunit"/>
    <property type="match status" value="1"/>
</dbReference>
<dbReference type="RefSeq" id="WP_208832925.1">
    <property type="nucleotide sequence ID" value="NZ_CP072110.1"/>
</dbReference>
<gene>
    <name evidence="6" type="ORF">J1N51_05290</name>
</gene>
<dbReference type="InterPro" id="IPR058637">
    <property type="entry name" value="YknX-like_C"/>
</dbReference>
<dbReference type="Gene3D" id="2.40.420.20">
    <property type="match status" value="1"/>
</dbReference>
<evidence type="ECO:0000256" key="1">
    <source>
        <dbReference type="ARBA" id="ARBA00009477"/>
    </source>
</evidence>
<feature type="compositionally biased region" description="Low complexity" evidence="3">
    <location>
        <begin position="350"/>
        <end position="360"/>
    </location>
</feature>
<dbReference type="EMBL" id="CP072110">
    <property type="protein sequence ID" value="QTH64871.1"/>
    <property type="molecule type" value="Genomic_DNA"/>
</dbReference>
<feature type="region of interest" description="Disordered" evidence="3">
    <location>
        <begin position="343"/>
        <end position="371"/>
    </location>
</feature>